<gene>
    <name evidence="3" type="ORF">NCTC9695_02979</name>
</gene>
<evidence type="ECO:0008006" key="5">
    <source>
        <dbReference type="Google" id="ProtNLM"/>
    </source>
</evidence>
<evidence type="ECO:0000313" key="3">
    <source>
        <dbReference type="EMBL" id="VEB42529.1"/>
    </source>
</evidence>
<evidence type="ECO:0000313" key="4">
    <source>
        <dbReference type="Proteomes" id="UP000275777"/>
    </source>
</evidence>
<dbReference type="AlphaFoldDB" id="A0A3S4JWS7"/>
<feature type="region of interest" description="Disordered" evidence="1">
    <location>
        <begin position="85"/>
        <end position="143"/>
    </location>
</feature>
<accession>A0A3S4JWS7</accession>
<feature type="signal peptide" evidence="2">
    <location>
        <begin position="1"/>
        <end position="21"/>
    </location>
</feature>
<evidence type="ECO:0000256" key="1">
    <source>
        <dbReference type="SAM" id="MobiDB-lite"/>
    </source>
</evidence>
<proteinExistence type="predicted"/>
<evidence type="ECO:0000256" key="2">
    <source>
        <dbReference type="SAM" id="SignalP"/>
    </source>
</evidence>
<feature type="chain" id="PRO_5018624082" description="Lipoprotein" evidence="2">
    <location>
        <begin position="22"/>
        <end position="143"/>
    </location>
</feature>
<dbReference type="EMBL" id="LR134182">
    <property type="protein sequence ID" value="VEB42529.1"/>
    <property type="molecule type" value="Genomic_DNA"/>
</dbReference>
<dbReference type="PROSITE" id="PS51257">
    <property type="entry name" value="PROKAR_LIPOPROTEIN"/>
    <property type="match status" value="1"/>
</dbReference>
<name>A0A3S4JWS7_CHRVL</name>
<organism evidence="3 4">
    <name type="scientific">Chromobacterium violaceum</name>
    <dbReference type="NCBI Taxonomy" id="536"/>
    <lineage>
        <taxon>Bacteria</taxon>
        <taxon>Pseudomonadati</taxon>
        <taxon>Pseudomonadota</taxon>
        <taxon>Betaproteobacteria</taxon>
        <taxon>Neisseriales</taxon>
        <taxon>Chromobacteriaceae</taxon>
        <taxon>Chromobacterium</taxon>
    </lineage>
</organism>
<sequence length="143" mass="15521">MRTLPLLIAAAIGAPILTACASPEEIRAMDQQTCANYGFKPGTDTFANCMMKRSDKRADDMRANMQNMSHPAAQAPAAPATTVIVIPTDGKPKLPDCRMQDPASPSTATANGKGRTARRRAEPARRHSQKTGRQRLSFVRSRQ</sequence>
<reference evidence="3 4" key="1">
    <citation type="submission" date="2018-12" db="EMBL/GenBank/DDBJ databases">
        <authorList>
            <consortium name="Pathogen Informatics"/>
        </authorList>
    </citation>
    <scope>NUCLEOTIDE SEQUENCE [LARGE SCALE GENOMIC DNA]</scope>
    <source>
        <strain evidence="3 4">NCTC9695</strain>
    </source>
</reference>
<protein>
    <recommendedName>
        <fullName evidence="5">Lipoprotein</fullName>
    </recommendedName>
</protein>
<keyword evidence="2" id="KW-0732">Signal</keyword>
<dbReference type="Proteomes" id="UP000275777">
    <property type="component" value="Chromosome"/>
</dbReference>
<feature type="compositionally biased region" description="Basic and acidic residues" evidence="1">
    <location>
        <begin position="90"/>
        <end position="99"/>
    </location>
</feature>